<feature type="transmembrane region" description="Helical" evidence="8">
    <location>
        <begin position="63"/>
        <end position="83"/>
    </location>
</feature>
<reference evidence="10" key="1">
    <citation type="journal article" date="2008" name="PLoS ONE">
        <title>Survival in nuclear waste, extreme resistance, and potential applications gleaned from the genome sequence of Kineococcus radiotolerans SRS30216.</title>
        <authorList>
            <person name="Bagwell C.E."/>
            <person name="Bhat S."/>
            <person name="Hawkins G.M."/>
            <person name="Smith B.W."/>
            <person name="Biswas T."/>
            <person name="Hoover T.R."/>
            <person name="Saunders E."/>
            <person name="Han C.S."/>
            <person name="Tsodikov O.V."/>
            <person name="Shimkets L.J."/>
        </authorList>
    </citation>
    <scope>NUCLEOTIDE SEQUENCE [LARGE SCALE GENOMIC DNA]</scope>
    <source>
        <strain evidence="10">ATCC BAA-149 / DSM 14245 / SRS30216</strain>
    </source>
</reference>
<feature type="transmembrane region" description="Helical" evidence="8">
    <location>
        <begin position="204"/>
        <end position="229"/>
    </location>
</feature>
<evidence type="ECO:0000256" key="5">
    <source>
        <dbReference type="ARBA" id="ARBA00022692"/>
    </source>
</evidence>
<evidence type="ECO:0000256" key="4">
    <source>
        <dbReference type="ARBA" id="ARBA00022475"/>
    </source>
</evidence>
<name>A6W8Y5_KINRD</name>
<keyword evidence="7 8" id="KW-0472">Membrane</keyword>
<dbReference type="KEGG" id="kra:Krad_1788"/>
<keyword evidence="10" id="KW-1185">Reference proteome</keyword>
<dbReference type="InterPro" id="IPR002781">
    <property type="entry name" value="TM_pro_TauE-like"/>
</dbReference>
<sequence>MTASAASAASAAAFFPPELTLATLLLLLVAAFAAGWIDAVVGGGGLLQLPALLLVPGLSPVQALATNKLGSIFGTTTSALTYYRRARPDLRTALPMAAVALVGSFGGASIAAALPVAVFKPVIVLALVTVAVITLLRPALGTTTALRFSGHAHYRAAIAVGLAVGVYDGVLGPGTGTFLVIAMVSLIGYDFVQASAKAKIVNFATNLGALLFFAPHGAVAWGLGILLGLANTAGSYLGSRMAISSGTRFIRTAFLVVVTALIVKVGHDVWVENLRPLLA</sequence>
<proteinExistence type="inferred from homology"/>
<dbReference type="EMBL" id="CP000750">
    <property type="protein sequence ID" value="ABS03274.1"/>
    <property type="molecule type" value="Genomic_DNA"/>
</dbReference>
<evidence type="ECO:0000256" key="7">
    <source>
        <dbReference type="ARBA" id="ARBA00023136"/>
    </source>
</evidence>
<dbReference type="GO" id="GO:0005886">
    <property type="term" value="C:plasma membrane"/>
    <property type="evidence" value="ECO:0007669"/>
    <property type="project" value="UniProtKB-SubCell"/>
</dbReference>
<evidence type="ECO:0000256" key="6">
    <source>
        <dbReference type="ARBA" id="ARBA00022989"/>
    </source>
</evidence>
<feature type="transmembrane region" description="Helical" evidence="8">
    <location>
        <begin position="249"/>
        <end position="266"/>
    </location>
</feature>
<dbReference type="PANTHER" id="PTHR30269:SF0">
    <property type="entry name" value="MEMBRANE TRANSPORTER PROTEIN YFCA-RELATED"/>
    <property type="match status" value="1"/>
</dbReference>
<dbReference type="PANTHER" id="PTHR30269">
    <property type="entry name" value="TRANSMEMBRANE PROTEIN YFCA"/>
    <property type="match status" value="1"/>
</dbReference>
<keyword evidence="3" id="KW-0813">Transport</keyword>
<dbReference type="Pfam" id="PF01925">
    <property type="entry name" value="TauE"/>
    <property type="match status" value="1"/>
</dbReference>
<evidence type="ECO:0000313" key="10">
    <source>
        <dbReference type="Proteomes" id="UP000001116"/>
    </source>
</evidence>
<dbReference type="HOGENOM" id="CLU_045498_2_0_11"/>
<dbReference type="eggNOG" id="COG0730">
    <property type="taxonomic scope" value="Bacteria"/>
</dbReference>
<dbReference type="Proteomes" id="UP000001116">
    <property type="component" value="Chromosome"/>
</dbReference>
<dbReference type="InterPro" id="IPR052017">
    <property type="entry name" value="TSUP"/>
</dbReference>
<protein>
    <recommendedName>
        <fullName evidence="8">Probable membrane transporter protein</fullName>
    </recommendedName>
</protein>
<evidence type="ECO:0000313" key="9">
    <source>
        <dbReference type="EMBL" id="ABS03274.1"/>
    </source>
</evidence>
<feature type="transmembrane region" description="Helical" evidence="8">
    <location>
        <begin position="95"/>
        <end position="116"/>
    </location>
</feature>
<keyword evidence="6 8" id="KW-1133">Transmembrane helix</keyword>
<evidence type="ECO:0000256" key="1">
    <source>
        <dbReference type="ARBA" id="ARBA00004651"/>
    </source>
</evidence>
<keyword evidence="4 8" id="KW-1003">Cell membrane</keyword>
<dbReference type="RefSeq" id="WP_011981587.1">
    <property type="nucleotide sequence ID" value="NC_009664.2"/>
</dbReference>
<evidence type="ECO:0000256" key="8">
    <source>
        <dbReference type="RuleBase" id="RU363041"/>
    </source>
</evidence>
<feature type="transmembrane region" description="Helical" evidence="8">
    <location>
        <begin position="122"/>
        <end position="140"/>
    </location>
</feature>
<dbReference type="STRING" id="266940.Krad_1788"/>
<organism evidence="9 10">
    <name type="scientific">Kineococcus radiotolerans (strain ATCC BAA-149 / DSM 14245 / SRS30216)</name>
    <dbReference type="NCBI Taxonomy" id="266940"/>
    <lineage>
        <taxon>Bacteria</taxon>
        <taxon>Bacillati</taxon>
        <taxon>Actinomycetota</taxon>
        <taxon>Actinomycetes</taxon>
        <taxon>Kineosporiales</taxon>
        <taxon>Kineosporiaceae</taxon>
        <taxon>Kineococcus</taxon>
    </lineage>
</organism>
<comment type="subcellular location">
    <subcellularLocation>
        <location evidence="1 8">Cell membrane</location>
        <topology evidence="1 8">Multi-pass membrane protein</topology>
    </subcellularLocation>
</comment>
<gene>
    <name evidence="9" type="ordered locus">Krad_1788</name>
</gene>
<keyword evidence="5 8" id="KW-0812">Transmembrane</keyword>
<comment type="similarity">
    <text evidence="2 8">Belongs to the 4-toluene sulfonate uptake permease (TSUP) (TC 2.A.102) family.</text>
</comment>
<evidence type="ECO:0000256" key="2">
    <source>
        <dbReference type="ARBA" id="ARBA00009142"/>
    </source>
</evidence>
<evidence type="ECO:0000256" key="3">
    <source>
        <dbReference type="ARBA" id="ARBA00022448"/>
    </source>
</evidence>
<dbReference type="OrthoDB" id="554695at2"/>
<dbReference type="AlphaFoldDB" id="A6W8Y5"/>
<accession>A6W8Y5</accession>